<gene>
    <name evidence="1" type="ORF">FNM00_03645</name>
</gene>
<dbReference type="SUPFAM" id="SSF52540">
    <property type="entry name" value="P-loop containing nucleoside triphosphate hydrolases"/>
    <property type="match status" value="1"/>
</dbReference>
<dbReference type="InterPro" id="IPR027417">
    <property type="entry name" value="P-loop_NTPase"/>
</dbReference>
<evidence type="ECO:0008006" key="3">
    <source>
        <dbReference type="Google" id="ProtNLM"/>
    </source>
</evidence>
<dbReference type="Gene3D" id="3.40.50.300">
    <property type="entry name" value="P-loop containing nucleotide triphosphate hydrolases"/>
    <property type="match status" value="1"/>
</dbReference>
<dbReference type="AlphaFoldDB" id="A0A554SGQ7"/>
<evidence type="ECO:0000313" key="2">
    <source>
        <dbReference type="Proteomes" id="UP000316988"/>
    </source>
</evidence>
<accession>A0A554SGQ7</accession>
<protein>
    <recommendedName>
        <fullName evidence="3">ParA family protein</fullName>
    </recommendedName>
</protein>
<dbReference type="Proteomes" id="UP000316988">
    <property type="component" value="Unassembled WGS sequence"/>
</dbReference>
<evidence type="ECO:0000313" key="1">
    <source>
        <dbReference type="EMBL" id="TSD65531.1"/>
    </source>
</evidence>
<keyword evidence="2" id="KW-1185">Reference proteome</keyword>
<sequence length="259" mass="26879">MSVVTLVSAKGSPGVTTLALSLAQAWEGPAIVADLDPVGGDVALLARTLEGRALDDSIGLVSLGAALRRGTDLDLGEHLVPTSMGVDVLLGATGPAQAQSLGPAWPHLHTPLQRFEGTVIADGGRFTAGSPVASVLANSAATVFVARADVPGIAHVRERLVRMQRSAGIDEGPRAPTGVVLVGDARDRHGEEDVARLLDSEGVRATVLGTVSDEPKSVAMIAQGLSRRLARTEYFRSVRAVAGRLLELTGDRPQQLQEA</sequence>
<organism evidence="1 2">
    <name type="scientific">Aeromicrobium piscarium</name>
    <dbReference type="NCBI Taxonomy" id="2590901"/>
    <lineage>
        <taxon>Bacteria</taxon>
        <taxon>Bacillati</taxon>
        <taxon>Actinomycetota</taxon>
        <taxon>Actinomycetes</taxon>
        <taxon>Propionibacteriales</taxon>
        <taxon>Nocardioidaceae</taxon>
        <taxon>Aeromicrobium</taxon>
    </lineage>
</organism>
<comment type="caution">
    <text evidence="1">The sequence shown here is derived from an EMBL/GenBank/DDBJ whole genome shotgun (WGS) entry which is preliminary data.</text>
</comment>
<reference evidence="1 2" key="1">
    <citation type="submission" date="2019-07" db="EMBL/GenBank/DDBJ databases">
        <authorList>
            <person name="Zhao L.H."/>
        </authorList>
    </citation>
    <scope>NUCLEOTIDE SEQUENCE [LARGE SCALE GENOMIC DNA]</scope>
    <source>
        <strain evidence="1 2">Co35</strain>
    </source>
</reference>
<dbReference type="RefSeq" id="WP_143911654.1">
    <property type="nucleotide sequence ID" value="NZ_VLNT01000002.1"/>
</dbReference>
<name>A0A554SGQ7_9ACTN</name>
<dbReference type="OrthoDB" id="5243870at2"/>
<proteinExistence type="predicted"/>
<dbReference type="EMBL" id="VLNT01000002">
    <property type="protein sequence ID" value="TSD65531.1"/>
    <property type="molecule type" value="Genomic_DNA"/>
</dbReference>